<feature type="domain" description="Thioredoxin" evidence="11">
    <location>
        <begin position="45"/>
        <end position="168"/>
    </location>
</feature>
<dbReference type="InterPro" id="IPR036249">
    <property type="entry name" value="Thioredoxin-like_sf"/>
</dbReference>
<evidence type="ECO:0000256" key="5">
    <source>
        <dbReference type="ARBA" id="ARBA00022982"/>
    </source>
</evidence>
<keyword evidence="7" id="KW-1015">Disulfide bond</keyword>
<sequence>MKFFKSSLATIAAIALIAPAAAQYGKDDIAEKEANDGIFQTIKLLLTGGAAASLFEADPNGVIFNITDANYRDTLFKDEWIVTFCSPASAPCADYFPTYLDVATTMQNETNTRFAAVWVDDNSRLATRFFVPSRLPFVVYAKDGEFRQIPYNRNETQFLIDFIEEEQYKNYPIMSGPMSPTSTLAHYFEKYADFSDWLGTYTSWMPRWMIYIVAGSMSGMVFNLFSGGSSYSSDPAKYAHLNADGTLKKKSIEDTSASVKTEKKEKKSSKTSSSPTKKKSSKKEKANQKKKKKHVRCDV</sequence>
<dbReference type="PANTHER" id="PTHR46107:SF3">
    <property type="entry name" value="THIOREDOXIN DOMAIN-CONTAINING PROTEIN"/>
    <property type="match status" value="1"/>
</dbReference>
<evidence type="ECO:0000256" key="9">
    <source>
        <dbReference type="SAM" id="MobiDB-lite"/>
    </source>
</evidence>
<feature type="chain" id="PRO_5040151168" evidence="10">
    <location>
        <begin position="23"/>
        <end position="299"/>
    </location>
</feature>
<evidence type="ECO:0000256" key="6">
    <source>
        <dbReference type="ARBA" id="ARBA00022989"/>
    </source>
</evidence>
<dbReference type="GO" id="GO:0015036">
    <property type="term" value="F:disulfide oxidoreductase activity"/>
    <property type="evidence" value="ECO:0007669"/>
    <property type="project" value="TreeGrafter"/>
</dbReference>
<keyword evidence="5" id="KW-0249">Electron transport</keyword>
<keyword evidence="6" id="KW-0472">Membrane</keyword>
<feature type="compositionally biased region" description="Basic residues" evidence="9">
    <location>
        <begin position="276"/>
        <end position="299"/>
    </location>
</feature>
<dbReference type="PANTHER" id="PTHR46107">
    <property type="entry name" value="DUMPY: SHORTER THAN WILD-TYPE"/>
    <property type="match status" value="1"/>
</dbReference>
<keyword evidence="12" id="KW-0812">Transmembrane</keyword>
<organism evidence="12 13">
    <name type="scientific">Podila minutissima</name>
    <dbReference type="NCBI Taxonomy" id="64525"/>
    <lineage>
        <taxon>Eukaryota</taxon>
        <taxon>Fungi</taxon>
        <taxon>Fungi incertae sedis</taxon>
        <taxon>Mucoromycota</taxon>
        <taxon>Mortierellomycotina</taxon>
        <taxon>Mortierellomycetes</taxon>
        <taxon>Mortierellales</taxon>
        <taxon>Mortierellaceae</taxon>
        <taxon>Podila</taxon>
    </lineage>
</organism>
<evidence type="ECO:0000256" key="1">
    <source>
        <dbReference type="ARBA" id="ARBA00004389"/>
    </source>
</evidence>
<evidence type="ECO:0000313" key="13">
    <source>
        <dbReference type="Proteomes" id="UP000696485"/>
    </source>
</evidence>
<evidence type="ECO:0000259" key="11">
    <source>
        <dbReference type="PROSITE" id="PS51352"/>
    </source>
</evidence>
<dbReference type="InterPro" id="IPR052454">
    <property type="entry name" value="TMX_domain-containing"/>
</dbReference>
<dbReference type="EMBL" id="JAAAUY010000284">
    <property type="protein sequence ID" value="KAF9332072.1"/>
    <property type="molecule type" value="Genomic_DNA"/>
</dbReference>
<accession>A0A9P5VLZ4</accession>
<keyword evidence="2" id="KW-0813">Transport</keyword>
<dbReference type="GO" id="GO:0005789">
    <property type="term" value="C:endoplasmic reticulum membrane"/>
    <property type="evidence" value="ECO:0007669"/>
    <property type="project" value="UniProtKB-SubCell"/>
</dbReference>
<keyword evidence="8" id="KW-0676">Redox-active center</keyword>
<evidence type="ECO:0000313" key="12">
    <source>
        <dbReference type="EMBL" id="KAF9332072.1"/>
    </source>
</evidence>
<evidence type="ECO:0000256" key="7">
    <source>
        <dbReference type="ARBA" id="ARBA00023157"/>
    </source>
</evidence>
<dbReference type="Proteomes" id="UP000696485">
    <property type="component" value="Unassembled WGS sequence"/>
</dbReference>
<protein>
    <submittedName>
        <fullName evidence="12">Thioredoxin- transmembrane protein 1</fullName>
    </submittedName>
</protein>
<evidence type="ECO:0000256" key="2">
    <source>
        <dbReference type="ARBA" id="ARBA00022448"/>
    </source>
</evidence>
<evidence type="ECO:0000256" key="10">
    <source>
        <dbReference type="SAM" id="SignalP"/>
    </source>
</evidence>
<dbReference type="Gene3D" id="3.40.30.10">
    <property type="entry name" value="Glutaredoxin"/>
    <property type="match status" value="1"/>
</dbReference>
<keyword evidence="4" id="KW-0256">Endoplasmic reticulum</keyword>
<dbReference type="PROSITE" id="PS51352">
    <property type="entry name" value="THIOREDOXIN_2"/>
    <property type="match status" value="1"/>
</dbReference>
<name>A0A9P5VLZ4_9FUNG</name>
<dbReference type="InterPro" id="IPR013766">
    <property type="entry name" value="Thioredoxin_domain"/>
</dbReference>
<proteinExistence type="predicted"/>
<evidence type="ECO:0000256" key="3">
    <source>
        <dbReference type="ARBA" id="ARBA00022729"/>
    </source>
</evidence>
<reference evidence="12" key="1">
    <citation type="journal article" date="2020" name="Fungal Divers.">
        <title>Resolving the Mortierellaceae phylogeny through synthesis of multi-gene phylogenetics and phylogenomics.</title>
        <authorList>
            <person name="Vandepol N."/>
            <person name="Liber J."/>
            <person name="Desiro A."/>
            <person name="Na H."/>
            <person name="Kennedy M."/>
            <person name="Barry K."/>
            <person name="Grigoriev I.V."/>
            <person name="Miller A.N."/>
            <person name="O'Donnell K."/>
            <person name="Stajich J.E."/>
            <person name="Bonito G."/>
        </authorList>
    </citation>
    <scope>NUCLEOTIDE SEQUENCE</scope>
    <source>
        <strain evidence="12">NVP1</strain>
    </source>
</reference>
<keyword evidence="13" id="KW-1185">Reference proteome</keyword>
<gene>
    <name evidence="12" type="primary">TMX1</name>
    <name evidence="12" type="ORF">BG006_005076</name>
</gene>
<dbReference type="SUPFAM" id="SSF52833">
    <property type="entry name" value="Thioredoxin-like"/>
    <property type="match status" value="1"/>
</dbReference>
<feature type="signal peptide" evidence="10">
    <location>
        <begin position="1"/>
        <end position="22"/>
    </location>
</feature>
<evidence type="ECO:0000256" key="4">
    <source>
        <dbReference type="ARBA" id="ARBA00022824"/>
    </source>
</evidence>
<evidence type="ECO:0000256" key="8">
    <source>
        <dbReference type="ARBA" id="ARBA00023284"/>
    </source>
</evidence>
<keyword evidence="3 10" id="KW-0732">Signal</keyword>
<comment type="subcellular location">
    <subcellularLocation>
        <location evidence="1">Endoplasmic reticulum membrane</location>
        <topology evidence="1">Single-pass membrane protein</topology>
    </subcellularLocation>
</comment>
<dbReference type="Pfam" id="PF00085">
    <property type="entry name" value="Thioredoxin"/>
    <property type="match status" value="1"/>
</dbReference>
<feature type="region of interest" description="Disordered" evidence="9">
    <location>
        <begin position="252"/>
        <end position="299"/>
    </location>
</feature>
<comment type="caution">
    <text evidence="12">The sequence shown here is derived from an EMBL/GenBank/DDBJ whole genome shotgun (WGS) entry which is preliminary data.</text>
</comment>
<dbReference type="AlphaFoldDB" id="A0A9P5VLZ4"/>
<keyword evidence="6" id="KW-1133">Transmembrane helix</keyword>